<dbReference type="EMBL" id="ML996088">
    <property type="protein sequence ID" value="KAF2151148.1"/>
    <property type="molecule type" value="Genomic_DNA"/>
</dbReference>
<organism evidence="2 3">
    <name type="scientific">Myriangium duriaei CBS 260.36</name>
    <dbReference type="NCBI Taxonomy" id="1168546"/>
    <lineage>
        <taxon>Eukaryota</taxon>
        <taxon>Fungi</taxon>
        <taxon>Dikarya</taxon>
        <taxon>Ascomycota</taxon>
        <taxon>Pezizomycotina</taxon>
        <taxon>Dothideomycetes</taxon>
        <taxon>Dothideomycetidae</taxon>
        <taxon>Myriangiales</taxon>
        <taxon>Myriangiaceae</taxon>
        <taxon>Myriangium</taxon>
    </lineage>
</organism>
<keyword evidence="3" id="KW-1185">Reference proteome</keyword>
<reference evidence="2" key="1">
    <citation type="journal article" date="2020" name="Stud. Mycol.">
        <title>101 Dothideomycetes genomes: a test case for predicting lifestyles and emergence of pathogens.</title>
        <authorList>
            <person name="Haridas S."/>
            <person name="Albert R."/>
            <person name="Binder M."/>
            <person name="Bloem J."/>
            <person name="Labutti K."/>
            <person name="Salamov A."/>
            <person name="Andreopoulos B."/>
            <person name="Baker S."/>
            <person name="Barry K."/>
            <person name="Bills G."/>
            <person name="Bluhm B."/>
            <person name="Cannon C."/>
            <person name="Castanera R."/>
            <person name="Culley D."/>
            <person name="Daum C."/>
            <person name="Ezra D."/>
            <person name="Gonzalez J."/>
            <person name="Henrissat B."/>
            <person name="Kuo A."/>
            <person name="Liang C."/>
            <person name="Lipzen A."/>
            <person name="Lutzoni F."/>
            <person name="Magnuson J."/>
            <person name="Mondo S."/>
            <person name="Nolan M."/>
            <person name="Ohm R."/>
            <person name="Pangilinan J."/>
            <person name="Park H.-J."/>
            <person name="Ramirez L."/>
            <person name="Alfaro M."/>
            <person name="Sun H."/>
            <person name="Tritt A."/>
            <person name="Yoshinaga Y."/>
            <person name="Zwiers L.-H."/>
            <person name="Turgeon B."/>
            <person name="Goodwin S."/>
            <person name="Spatafora J."/>
            <person name="Crous P."/>
            <person name="Grigoriev I."/>
        </authorList>
    </citation>
    <scope>NUCLEOTIDE SEQUENCE</scope>
    <source>
        <strain evidence="2">CBS 260.36</strain>
    </source>
</reference>
<sequence length="174" mass="19007">MMTAVLDLLRHAQADYKERRSMQTAHLSSCLVRPHGEPQSLSSSYDCRAVARTSSQTAPLPSRHRLQPVHASTDWTQGSTVAPQLIALNAPLSTAAPKLPILRGRRITCHGNSLCDSGSATARTGHYANQKNKRKDAIGPSPSFRRSKQRLCSRSRKFLRLGRLAVLVTGKGGK</sequence>
<evidence type="ECO:0000256" key="1">
    <source>
        <dbReference type="SAM" id="MobiDB-lite"/>
    </source>
</evidence>
<name>A0A9P4IWC7_9PEZI</name>
<evidence type="ECO:0000313" key="3">
    <source>
        <dbReference type="Proteomes" id="UP000799439"/>
    </source>
</evidence>
<comment type="caution">
    <text evidence="2">The sequence shown here is derived from an EMBL/GenBank/DDBJ whole genome shotgun (WGS) entry which is preliminary data.</text>
</comment>
<feature type="compositionally biased region" description="Polar residues" evidence="1">
    <location>
        <begin position="120"/>
        <end position="130"/>
    </location>
</feature>
<feature type="region of interest" description="Disordered" evidence="1">
    <location>
        <begin position="120"/>
        <end position="149"/>
    </location>
</feature>
<proteinExistence type="predicted"/>
<protein>
    <submittedName>
        <fullName evidence="2">Uncharacterized protein</fullName>
    </submittedName>
</protein>
<evidence type="ECO:0000313" key="2">
    <source>
        <dbReference type="EMBL" id="KAF2151148.1"/>
    </source>
</evidence>
<dbReference type="AlphaFoldDB" id="A0A9P4IWC7"/>
<gene>
    <name evidence="2" type="ORF">K461DRAFT_168237</name>
</gene>
<accession>A0A9P4IWC7</accession>
<dbReference type="Proteomes" id="UP000799439">
    <property type="component" value="Unassembled WGS sequence"/>
</dbReference>